<keyword evidence="7" id="KW-0915">Sodium</keyword>
<reference evidence="17" key="1">
    <citation type="submission" date="2021-04" db="EMBL/GenBank/DDBJ databases">
        <authorList>
            <consortium name="Wellcome Sanger Institute Data Sharing"/>
        </authorList>
    </citation>
    <scope>NUCLEOTIDE SEQUENCE [LARGE SCALE GENOMIC DNA]</scope>
</reference>
<dbReference type="GO" id="GO:0005886">
    <property type="term" value="C:plasma membrane"/>
    <property type="evidence" value="ECO:0007669"/>
    <property type="project" value="UniProtKB-SubCell"/>
</dbReference>
<reference evidence="17" key="3">
    <citation type="submission" date="2025-09" db="UniProtKB">
        <authorList>
            <consortium name="Ensembl"/>
        </authorList>
    </citation>
    <scope>IDENTIFICATION</scope>
</reference>
<evidence type="ECO:0000256" key="15">
    <source>
        <dbReference type="SAM" id="MobiDB-lite"/>
    </source>
</evidence>
<evidence type="ECO:0000256" key="12">
    <source>
        <dbReference type="ARBA" id="ARBA00023201"/>
    </source>
</evidence>
<dbReference type="GeneTree" id="ENSGT00940000168601"/>
<dbReference type="OrthoDB" id="6021021at2759"/>
<evidence type="ECO:0000256" key="14">
    <source>
        <dbReference type="ARBA" id="ARBA00036239"/>
    </source>
</evidence>
<dbReference type="FunFam" id="1.10.287.770:FF:000001">
    <property type="entry name" value="Acid-sensing ion channel subunit 1"/>
    <property type="match status" value="1"/>
</dbReference>
<comment type="catalytic activity">
    <reaction evidence="14">
        <text>Na(+)(in) = Na(+)(out)</text>
        <dbReference type="Rhea" id="RHEA:34963"/>
        <dbReference type="ChEBI" id="CHEBI:29101"/>
    </reaction>
</comment>
<keyword evidence="10" id="KW-1015">Disulfide bond</keyword>
<dbReference type="Gene3D" id="2.60.470.10">
    <property type="entry name" value="Acid-sensing ion channels like domains"/>
    <property type="match status" value="1"/>
</dbReference>
<gene>
    <name evidence="17" type="primary">asic1b</name>
</gene>
<keyword evidence="4" id="KW-1003">Cell membrane</keyword>
<dbReference type="NCBIfam" id="TIGR00859">
    <property type="entry name" value="ENaC"/>
    <property type="match status" value="1"/>
</dbReference>
<dbReference type="InterPro" id="IPR001873">
    <property type="entry name" value="ENaC"/>
</dbReference>
<evidence type="ECO:0000313" key="18">
    <source>
        <dbReference type="Proteomes" id="UP000472265"/>
    </source>
</evidence>
<dbReference type="PRINTS" id="PR01078">
    <property type="entry name" value="AMINACHANNEL"/>
</dbReference>
<reference evidence="17" key="2">
    <citation type="submission" date="2025-08" db="UniProtKB">
        <authorList>
            <consortium name="Ensembl"/>
        </authorList>
    </citation>
    <scope>IDENTIFICATION</scope>
</reference>
<dbReference type="PANTHER" id="PTHR11690:SF297">
    <property type="entry name" value="ACID-SENSING ION CHANNEL 1B"/>
    <property type="match status" value="1"/>
</dbReference>
<dbReference type="Ensembl" id="ENSSAUT00010012726.1">
    <property type="protein sequence ID" value="ENSSAUP00010011959.1"/>
    <property type="gene ID" value="ENSSAUG00010005674.1"/>
</dbReference>
<dbReference type="InterPro" id="IPR020903">
    <property type="entry name" value="ENaC_CS"/>
</dbReference>
<keyword evidence="5 16" id="KW-0812">Transmembrane</keyword>
<evidence type="ECO:0000256" key="13">
    <source>
        <dbReference type="ARBA" id="ARBA00023303"/>
    </source>
</evidence>
<name>A0A671UGZ8_SPAAU</name>
<protein>
    <submittedName>
        <fullName evidence="17">Uncharacterized protein</fullName>
    </submittedName>
</protein>
<evidence type="ECO:0000256" key="5">
    <source>
        <dbReference type="ARBA" id="ARBA00022692"/>
    </source>
</evidence>
<dbReference type="GO" id="GO:0160128">
    <property type="term" value="F:pH-gated monoatomic ion channel activity"/>
    <property type="evidence" value="ECO:0007669"/>
    <property type="project" value="TreeGrafter"/>
</dbReference>
<feature type="transmembrane region" description="Helical" evidence="16">
    <location>
        <begin position="93"/>
        <end position="111"/>
    </location>
</feature>
<keyword evidence="13" id="KW-0407">Ion channel</keyword>
<dbReference type="InParanoid" id="A0A671UGZ8"/>
<dbReference type="PROSITE" id="PS01206">
    <property type="entry name" value="ASC"/>
    <property type="match status" value="1"/>
</dbReference>
<dbReference type="Pfam" id="PF00858">
    <property type="entry name" value="ASC"/>
    <property type="match status" value="1"/>
</dbReference>
<keyword evidence="2" id="KW-0813">Transport</keyword>
<keyword evidence="8" id="KW-0406">Ion transport</keyword>
<keyword evidence="18" id="KW-1185">Reference proteome</keyword>
<evidence type="ECO:0000256" key="11">
    <source>
        <dbReference type="ARBA" id="ARBA00023180"/>
    </source>
</evidence>
<dbReference type="FunFam" id="2.60.470.10:FF:000001">
    <property type="entry name" value="Acid-sensing (proton-gated) ion channel family member 4a"/>
    <property type="match status" value="1"/>
</dbReference>
<dbReference type="Proteomes" id="UP000472265">
    <property type="component" value="Chromosome 6"/>
</dbReference>
<evidence type="ECO:0000256" key="6">
    <source>
        <dbReference type="ARBA" id="ARBA00022989"/>
    </source>
</evidence>
<evidence type="ECO:0000256" key="8">
    <source>
        <dbReference type="ARBA" id="ARBA00023065"/>
    </source>
</evidence>
<organism evidence="17 18">
    <name type="scientific">Sparus aurata</name>
    <name type="common">Gilthead sea bream</name>
    <dbReference type="NCBI Taxonomy" id="8175"/>
    <lineage>
        <taxon>Eukaryota</taxon>
        <taxon>Metazoa</taxon>
        <taxon>Chordata</taxon>
        <taxon>Craniata</taxon>
        <taxon>Vertebrata</taxon>
        <taxon>Euteleostomi</taxon>
        <taxon>Actinopterygii</taxon>
        <taxon>Neopterygii</taxon>
        <taxon>Teleostei</taxon>
        <taxon>Neoteleostei</taxon>
        <taxon>Acanthomorphata</taxon>
        <taxon>Eupercaria</taxon>
        <taxon>Spariformes</taxon>
        <taxon>Sparidae</taxon>
        <taxon>Sparus</taxon>
    </lineage>
</organism>
<evidence type="ECO:0000256" key="2">
    <source>
        <dbReference type="ARBA" id="ARBA00022448"/>
    </source>
</evidence>
<proteinExistence type="predicted"/>
<evidence type="ECO:0000256" key="1">
    <source>
        <dbReference type="ARBA" id="ARBA00004651"/>
    </source>
</evidence>
<keyword evidence="3" id="KW-0894">Sodium channel</keyword>
<comment type="subcellular location">
    <subcellularLocation>
        <location evidence="1">Cell membrane</location>
        <topology evidence="1">Multi-pass membrane protein</topology>
    </subcellularLocation>
</comment>
<dbReference type="PANTHER" id="PTHR11690">
    <property type="entry name" value="AMILORIDE-SENSITIVE SODIUM CHANNEL-RELATED"/>
    <property type="match status" value="1"/>
</dbReference>
<keyword evidence="9 16" id="KW-0472">Membrane</keyword>
<dbReference type="Gene3D" id="1.10.287.770">
    <property type="entry name" value="YojJ-like"/>
    <property type="match status" value="1"/>
</dbReference>
<evidence type="ECO:0000256" key="7">
    <source>
        <dbReference type="ARBA" id="ARBA00023053"/>
    </source>
</evidence>
<keyword evidence="6 16" id="KW-1133">Transmembrane helix</keyword>
<accession>A0A671UGZ8</accession>
<evidence type="ECO:0000256" key="16">
    <source>
        <dbReference type="SAM" id="Phobius"/>
    </source>
</evidence>
<sequence>MPVRIMCTISFSADDEPDRGYGKDGFDDHYKRVKRSYGDSQEYLDGNSQADDYNEEEDDITEVDDLAAFFSGCSLHGANHIFVEDKKFGIRQGLWAVVFTVALSAFLYQVADRVIYYLQYDRITMLDEKMAKNMTFPAVTICNYNFIRKSQMSYNDLVFMGPLLGFEEGMAPGFQLAQEPDRSRFSLDEFYNRTRHRIEEMLLECNFRGLECGPEDFREIFTRYGKCYTFNSGQNGRPLLVTMKGGMGNGLELMLDIQQDEYLPVWGETDETSFEAGIKVQIHTQDEPPFIDQLGFGVAPGFQTFVSCQEQRLTYLPPPWGDCKATPMDSDFFSSYSITACRIDCETRYLVENCNCRMVHMPGDAPYCTPEQYKECADPALDFLVERDNDYCVCETPCNMTRYGKEMSFVKIPSKASAKYLAKKFNKTEQYIADNILVLDIYFEALNYETIEQKKAYELAGLLGDIGGQMGLFIGASILTILELFDYLYEVIKYKLCRCVKKKHKGRNNNDRGAVLSLDDVKRHAPCENLRTPSTYPGNMLPHHPGQANFEDFTC</sequence>
<dbReference type="FunCoup" id="A0A671UGZ8">
    <property type="interactions" value="358"/>
</dbReference>
<keyword evidence="12" id="KW-0739">Sodium transport</keyword>
<keyword evidence="11" id="KW-0325">Glycoprotein</keyword>
<evidence type="ECO:0000256" key="9">
    <source>
        <dbReference type="ARBA" id="ARBA00023136"/>
    </source>
</evidence>
<dbReference type="AlphaFoldDB" id="A0A671UGZ8"/>
<dbReference type="GO" id="GO:0015280">
    <property type="term" value="F:ligand-gated sodium channel activity"/>
    <property type="evidence" value="ECO:0007669"/>
    <property type="project" value="InterPro"/>
</dbReference>
<evidence type="ECO:0000256" key="4">
    <source>
        <dbReference type="ARBA" id="ARBA00022475"/>
    </source>
</evidence>
<evidence type="ECO:0000256" key="3">
    <source>
        <dbReference type="ARBA" id="ARBA00022461"/>
    </source>
</evidence>
<evidence type="ECO:0000313" key="17">
    <source>
        <dbReference type="Ensembl" id="ENSSAUP00010011959.1"/>
    </source>
</evidence>
<dbReference type="InterPro" id="IPR004724">
    <property type="entry name" value="ENaC_chordates"/>
</dbReference>
<feature type="region of interest" description="Disordered" evidence="15">
    <location>
        <begin position="37"/>
        <end position="56"/>
    </location>
</feature>
<evidence type="ECO:0000256" key="10">
    <source>
        <dbReference type="ARBA" id="ARBA00023157"/>
    </source>
</evidence>